<name>A0A0V1G5P1_TRIPS</name>
<evidence type="ECO:0000313" key="2">
    <source>
        <dbReference type="Proteomes" id="UP000054995"/>
    </source>
</evidence>
<accession>A0A0V1G5P1</accession>
<protein>
    <submittedName>
        <fullName evidence="1">Uncharacterized protein</fullName>
    </submittedName>
</protein>
<reference evidence="1 2" key="1">
    <citation type="submission" date="2015-01" db="EMBL/GenBank/DDBJ databases">
        <title>Evolution of Trichinella species and genotypes.</title>
        <authorList>
            <person name="Korhonen P.K."/>
            <person name="Edoardo P."/>
            <person name="Giuseppe L.R."/>
            <person name="Gasser R.B."/>
        </authorList>
    </citation>
    <scope>NUCLEOTIDE SEQUENCE [LARGE SCALE GENOMIC DNA]</scope>
    <source>
        <strain evidence="1">ISS470</strain>
    </source>
</reference>
<gene>
    <name evidence="1" type="ORF">T4D_12531</name>
</gene>
<proteinExistence type="predicted"/>
<evidence type="ECO:0000313" key="1">
    <source>
        <dbReference type="EMBL" id="KRY93489.1"/>
    </source>
</evidence>
<dbReference type="OrthoDB" id="10539299at2759"/>
<dbReference type="AlphaFoldDB" id="A0A0V1G5P1"/>
<sequence>MNMTISCGRSHRTTNVPDRQVVRRLYLPFVDLKATLLRGMVVKQLRQVEYLIISKVYCSRHRRLFFEASHISITNRCVSGGPVDRFRTKTRHHPVDQNSGSAFKGHFWDGIVMIGENEQTATKLLLDSNGIEDQCRGTYSAGCVRVAYGATLVIVLECYLMHYEGCVPWIMVDTFDRH</sequence>
<keyword evidence="2" id="KW-1185">Reference proteome</keyword>
<dbReference type="EMBL" id="JYDT01000002">
    <property type="protein sequence ID" value="KRY93489.1"/>
    <property type="molecule type" value="Genomic_DNA"/>
</dbReference>
<organism evidence="1 2">
    <name type="scientific">Trichinella pseudospiralis</name>
    <name type="common">Parasitic roundworm</name>
    <dbReference type="NCBI Taxonomy" id="6337"/>
    <lineage>
        <taxon>Eukaryota</taxon>
        <taxon>Metazoa</taxon>
        <taxon>Ecdysozoa</taxon>
        <taxon>Nematoda</taxon>
        <taxon>Enoplea</taxon>
        <taxon>Dorylaimia</taxon>
        <taxon>Trichinellida</taxon>
        <taxon>Trichinellidae</taxon>
        <taxon>Trichinella</taxon>
    </lineage>
</organism>
<dbReference type="Proteomes" id="UP000054995">
    <property type="component" value="Unassembled WGS sequence"/>
</dbReference>
<comment type="caution">
    <text evidence="1">The sequence shown here is derived from an EMBL/GenBank/DDBJ whole genome shotgun (WGS) entry which is preliminary data.</text>
</comment>